<evidence type="ECO:0000313" key="2">
    <source>
        <dbReference type="Proteomes" id="UP000694892"/>
    </source>
</evidence>
<reference evidence="2" key="1">
    <citation type="journal article" date="2016" name="Nature">
        <title>Genome evolution in the allotetraploid frog Xenopus laevis.</title>
        <authorList>
            <person name="Session A.M."/>
            <person name="Uno Y."/>
            <person name="Kwon T."/>
            <person name="Chapman J.A."/>
            <person name="Toyoda A."/>
            <person name="Takahashi S."/>
            <person name="Fukui A."/>
            <person name="Hikosaka A."/>
            <person name="Suzuki A."/>
            <person name="Kondo M."/>
            <person name="van Heeringen S.J."/>
            <person name="Quigley I."/>
            <person name="Heinz S."/>
            <person name="Ogino H."/>
            <person name="Ochi H."/>
            <person name="Hellsten U."/>
            <person name="Lyons J.B."/>
            <person name="Simakov O."/>
            <person name="Putnam N."/>
            <person name="Stites J."/>
            <person name="Kuroki Y."/>
            <person name="Tanaka T."/>
            <person name="Michiue T."/>
            <person name="Watanabe M."/>
            <person name="Bogdanovic O."/>
            <person name="Lister R."/>
            <person name="Georgiou G."/>
            <person name="Paranjpe S.S."/>
            <person name="van Kruijsbergen I."/>
            <person name="Shu S."/>
            <person name="Carlson J."/>
            <person name="Kinoshita T."/>
            <person name="Ohta Y."/>
            <person name="Mawaribuchi S."/>
            <person name="Jenkins J."/>
            <person name="Grimwood J."/>
            <person name="Schmutz J."/>
            <person name="Mitros T."/>
            <person name="Mozaffari S.V."/>
            <person name="Suzuki Y."/>
            <person name="Haramoto Y."/>
            <person name="Yamamoto T.S."/>
            <person name="Takagi C."/>
            <person name="Heald R."/>
            <person name="Miller K."/>
            <person name="Haudenschild C."/>
            <person name="Kitzman J."/>
            <person name="Nakayama T."/>
            <person name="Izutsu Y."/>
            <person name="Robert J."/>
            <person name="Fortriede J."/>
            <person name="Burns K."/>
            <person name="Lotay V."/>
            <person name="Karimi K."/>
            <person name="Yasuoka Y."/>
            <person name="Dichmann D.S."/>
            <person name="Flajnik M.F."/>
            <person name="Houston D.W."/>
            <person name="Shendure J."/>
            <person name="DuPasquier L."/>
            <person name="Vize P.D."/>
            <person name="Zorn A.M."/>
            <person name="Ito M."/>
            <person name="Marcotte E.M."/>
            <person name="Wallingford J.B."/>
            <person name="Ito Y."/>
            <person name="Asashima M."/>
            <person name="Ueno N."/>
            <person name="Matsuda Y."/>
            <person name="Veenstra G.J."/>
            <person name="Fujiyama A."/>
            <person name="Harland R.M."/>
            <person name="Taira M."/>
            <person name="Rokhsar D.S."/>
        </authorList>
    </citation>
    <scope>NUCLEOTIDE SEQUENCE [LARGE SCALE GENOMIC DNA]</scope>
    <source>
        <strain evidence="2">J</strain>
    </source>
</reference>
<accession>A0A974HZP4</accession>
<proteinExistence type="predicted"/>
<gene>
    <name evidence="1" type="ORF">XELAEV_18008658mg</name>
</gene>
<sequence>MPVCPDLWEESGTGPRDWQIANVVPLFKRGSHSPPQNYRPLKAVLTVPPFRLLTEKVRMSEQPDAPKWKLDGLVIPAECTDLGIELRPTEVACTWGWTL</sequence>
<dbReference type="EMBL" id="CM004467">
    <property type="protein sequence ID" value="OCT96452.1"/>
    <property type="molecule type" value="Genomic_DNA"/>
</dbReference>
<organism evidence="1 2">
    <name type="scientific">Xenopus laevis</name>
    <name type="common">African clawed frog</name>
    <dbReference type="NCBI Taxonomy" id="8355"/>
    <lineage>
        <taxon>Eukaryota</taxon>
        <taxon>Metazoa</taxon>
        <taxon>Chordata</taxon>
        <taxon>Craniata</taxon>
        <taxon>Vertebrata</taxon>
        <taxon>Euteleostomi</taxon>
        <taxon>Amphibia</taxon>
        <taxon>Batrachia</taxon>
        <taxon>Anura</taxon>
        <taxon>Pipoidea</taxon>
        <taxon>Pipidae</taxon>
        <taxon>Xenopodinae</taxon>
        <taxon>Xenopus</taxon>
        <taxon>Xenopus</taxon>
    </lineage>
</organism>
<dbReference type="AlphaFoldDB" id="A0A974HZP4"/>
<dbReference type="Proteomes" id="UP000694892">
    <property type="component" value="Chromosome 1S"/>
</dbReference>
<evidence type="ECO:0000313" key="1">
    <source>
        <dbReference type="EMBL" id="OCT96452.1"/>
    </source>
</evidence>
<name>A0A974HZP4_XENLA</name>
<protein>
    <submittedName>
        <fullName evidence="1">Uncharacterized protein</fullName>
    </submittedName>
</protein>